<name>A0A433D4D9_9FUNG</name>
<feature type="region of interest" description="Disordered" evidence="8">
    <location>
        <begin position="300"/>
        <end position="334"/>
    </location>
</feature>
<dbReference type="EMBL" id="RBNI01006883">
    <property type="protein sequence ID" value="RUP45698.1"/>
    <property type="molecule type" value="Genomic_DNA"/>
</dbReference>
<feature type="domain" description="SRP54-type proteins GTP-binding" evidence="9">
    <location>
        <begin position="628"/>
        <end position="641"/>
    </location>
</feature>
<evidence type="ECO:0000256" key="3">
    <source>
        <dbReference type="ARBA" id="ARBA00022741"/>
    </source>
</evidence>
<dbReference type="InterPro" id="IPR007222">
    <property type="entry name" value="Sig_recog_particle_rcpt_asu_N"/>
</dbReference>
<evidence type="ECO:0000256" key="4">
    <source>
        <dbReference type="ARBA" id="ARBA00022824"/>
    </source>
</evidence>
<dbReference type="FunFam" id="1.20.120.140:FF:000009">
    <property type="entry name" value="Signal sequence receptor alpha subunit"/>
    <property type="match status" value="1"/>
</dbReference>
<dbReference type="InterPro" id="IPR013822">
    <property type="entry name" value="Signal_recog_particl_SRP54_hlx"/>
</dbReference>
<dbReference type="InterPro" id="IPR003593">
    <property type="entry name" value="AAA+_ATPase"/>
</dbReference>
<keyword evidence="6" id="KW-0472">Membrane</keyword>
<dbReference type="GO" id="GO:0006886">
    <property type="term" value="P:intracellular protein transport"/>
    <property type="evidence" value="ECO:0007669"/>
    <property type="project" value="InterPro"/>
</dbReference>
<feature type="region of interest" description="Disordered" evidence="8">
    <location>
        <begin position="186"/>
        <end position="263"/>
    </location>
</feature>
<gene>
    <name evidence="10" type="ORF">BC936DRAFT_147842</name>
</gene>
<dbReference type="Pfam" id="PF00448">
    <property type="entry name" value="SRP54"/>
    <property type="match status" value="1"/>
</dbReference>
<evidence type="ECO:0000313" key="11">
    <source>
        <dbReference type="Proteomes" id="UP000268093"/>
    </source>
</evidence>
<dbReference type="AlphaFoldDB" id="A0A433D4D9"/>
<feature type="compositionally biased region" description="Polar residues" evidence="8">
    <location>
        <begin position="234"/>
        <end position="245"/>
    </location>
</feature>
<comment type="similarity">
    <text evidence="2">Belongs to the GTP-binding SRP family.</text>
</comment>
<keyword evidence="4" id="KW-0256">Endoplasmic reticulum</keyword>
<feature type="region of interest" description="Disordered" evidence="8">
    <location>
        <begin position="125"/>
        <end position="172"/>
    </location>
</feature>
<dbReference type="Pfam" id="PF04086">
    <property type="entry name" value="SRP-alpha_N"/>
    <property type="match status" value="1"/>
</dbReference>
<evidence type="ECO:0000259" key="9">
    <source>
        <dbReference type="PROSITE" id="PS00300"/>
    </source>
</evidence>
<protein>
    <submittedName>
        <fullName evidence="10">SRP54-type protein</fullName>
    </submittedName>
</protein>
<dbReference type="PANTHER" id="PTHR43134:SF1">
    <property type="entry name" value="SIGNAL RECOGNITION PARTICLE RECEPTOR SUBUNIT ALPHA"/>
    <property type="match status" value="1"/>
</dbReference>
<dbReference type="OrthoDB" id="1727884at2759"/>
<comment type="subcellular location">
    <subcellularLocation>
        <location evidence="1">Endoplasmic reticulum membrane</location>
        <topology evidence="1">Peripheral membrane protein</topology>
        <orientation evidence="1">Cytoplasmic side</orientation>
    </subcellularLocation>
</comment>
<dbReference type="InterPro" id="IPR027417">
    <property type="entry name" value="P-loop_NTPase"/>
</dbReference>
<dbReference type="GO" id="GO:0005785">
    <property type="term" value="C:signal recognition particle receptor complex"/>
    <property type="evidence" value="ECO:0007669"/>
    <property type="project" value="InterPro"/>
</dbReference>
<sequence length="656" mass="72386">MLDLFAILTKGGIVLWDRSFAPISGNPLNALVKDVLIEERAGTASYAKDSYAFKWTFANEVDLVFVAAYQKNLYLTHVEELLETAKHLFIDTYATEIRDAEALHEFSPKFDDKFDRLLDRLEEKGQQVGEDRKRAPRPFEQTKKFQVTLEGSRKKPDVTSADSGGPGPNHQTTIEEEVAANIAALNARSPKMGGRGGATRKPTKKGTGKSTERKQRDCYLTRSSTHISFPAINLISSDNDDPTLTSKKRSKTPRTWEGQIARGEMERLDFSSEHAASSSPNNDDAALRAAEQLVDASKLGTKSDVGYMPQDLDDEEDDEEEEEVVKKGSGKQDEASGGVFSFFKSITGQKELTAKDLEPVMARMKEHLVNKNVAAEIAGTLCESVQRSLVGKKLGSFKSIHTTVKDSMEQALKRILTPKSSVDLLRDIEHTRSTQHRPYTLCFIGVNGVGKSTNLSKVCFWLLQNDLRVLIAACDTFRSGAVEQLRVHARNLKALVQAQGGKAEVELFERGYGKDSAGIAKDAISYAKANHFDVVLIDTAGRMQDNEPLMRALAKLVSVNSPDKVIFVGEALVGNEAVDQLTKFNQALKDFSGLQEPRHIDGMILTKFDTIDDKVGAALSMTYTTGQPILFVGTGQTYTDLKNMRVSHVVQSLLKE</sequence>
<keyword evidence="11" id="KW-1185">Reference proteome</keyword>
<dbReference type="SMART" id="SM00963">
    <property type="entry name" value="SRP54_N"/>
    <property type="match status" value="1"/>
</dbReference>
<evidence type="ECO:0000256" key="8">
    <source>
        <dbReference type="SAM" id="MobiDB-lite"/>
    </source>
</evidence>
<dbReference type="FunFam" id="3.40.50.300:FF:000188">
    <property type="entry name" value="signal recognition particle receptor subunit alpha"/>
    <property type="match status" value="1"/>
</dbReference>
<dbReference type="GO" id="GO:0003924">
    <property type="term" value="F:GTPase activity"/>
    <property type="evidence" value="ECO:0007669"/>
    <property type="project" value="InterPro"/>
</dbReference>
<accession>A0A433D4D9</accession>
<organism evidence="10 11">
    <name type="scientific">Jimgerdemannia flammicorona</name>
    <dbReference type="NCBI Taxonomy" id="994334"/>
    <lineage>
        <taxon>Eukaryota</taxon>
        <taxon>Fungi</taxon>
        <taxon>Fungi incertae sedis</taxon>
        <taxon>Mucoromycota</taxon>
        <taxon>Mucoromycotina</taxon>
        <taxon>Endogonomycetes</taxon>
        <taxon>Endogonales</taxon>
        <taxon>Endogonaceae</taxon>
        <taxon>Jimgerdemannia</taxon>
    </lineage>
</organism>
<evidence type="ECO:0000256" key="6">
    <source>
        <dbReference type="ARBA" id="ARBA00023136"/>
    </source>
</evidence>
<dbReference type="InterPro" id="IPR042101">
    <property type="entry name" value="SRP54_N_sf"/>
</dbReference>
<dbReference type="SUPFAM" id="SSF47364">
    <property type="entry name" value="Domain of the SRP/SRP receptor G-proteins"/>
    <property type="match status" value="1"/>
</dbReference>
<dbReference type="Gene3D" id="3.30.450.60">
    <property type="match status" value="1"/>
</dbReference>
<feature type="compositionally biased region" description="Basic and acidic residues" evidence="8">
    <location>
        <begin position="210"/>
        <end position="219"/>
    </location>
</feature>
<dbReference type="SMART" id="SM00962">
    <property type="entry name" value="SRP54"/>
    <property type="match status" value="1"/>
</dbReference>
<evidence type="ECO:0000256" key="7">
    <source>
        <dbReference type="ARBA" id="ARBA00023170"/>
    </source>
</evidence>
<feature type="compositionally biased region" description="Basic and acidic residues" evidence="8">
    <location>
        <begin position="324"/>
        <end position="334"/>
    </location>
</feature>
<keyword evidence="3" id="KW-0547">Nucleotide-binding</keyword>
<comment type="caution">
    <text evidence="10">The sequence shown here is derived from an EMBL/GenBank/DDBJ whole genome shotgun (WGS) entry which is preliminary data.</text>
</comment>
<dbReference type="Gene3D" id="1.20.120.140">
    <property type="entry name" value="Signal recognition particle SRP54, nucleotide-binding domain"/>
    <property type="match status" value="1"/>
</dbReference>
<evidence type="ECO:0000256" key="5">
    <source>
        <dbReference type="ARBA" id="ARBA00023134"/>
    </source>
</evidence>
<dbReference type="SMART" id="SM00382">
    <property type="entry name" value="AAA"/>
    <property type="match status" value="1"/>
</dbReference>
<proteinExistence type="inferred from homology"/>
<dbReference type="InterPro" id="IPR011012">
    <property type="entry name" value="Longin-like_dom_sf"/>
</dbReference>
<dbReference type="GO" id="GO:0005047">
    <property type="term" value="F:signal recognition particle binding"/>
    <property type="evidence" value="ECO:0007669"/>
    <property type="project" value="InterPro"/>
</dbReference>
<reference evidence="10 11" key="1">
    <citation type="journal article" date="2018" name="New Phytol.">
        <title>Phylogenomics of Endogonaceae and evolution of mycorrhizas within Mucoromycota.</title>
        <authorList>
            <person name="Chang Y."/>
            <person name="Desiro A."/>
            <person name="Na H."/>
            <person name="Sandor L."/>
            <person name="Lipzen A."/>
            <person name="Clum A."/>
            <person name="Barry K."/>
            <person name="Grigoriev I.V."/>
            <person name="Martin F.M."/>
            <person name="Stajich J.E."/>
            <person name="Smith M.E."/>
            <person name="Bonito G."/>
            <person name="Spatafora J.W."/>
        </authorList>
    </citation>
    <scope>NUCLEOTIDE SEQUENCE [LARGE SCALE GENOMIC DNA]</scope>
    <source>
        <strain evidence="10 11">GMNB39</strain>
    </source>
</reference>
<evidence type="ECO:0000256" key="2">
    <source>
        <dbReference type="ARBA" id="ARBA00008531"/>
    </source>
</evidence>
<dbReference type="CDD" id="cd14826">
    <property type="entry name" value="SR_alpha_SRX"/>
    <property type="match status" value="1"/>
</dbReference>
<evidence type="ECO:0000313" key="10">
    <source>
        <dbReference type="EMBL" id="RUP45698.1"/>
    </source>
</evidence>
<dbReference type="PANTHER" id="PTHR43134">
    <property type="entry name" value="SIGNAL RECOGNITION PARTICLE RECEPTOR SUBUNIT ALPHA"/>
    <property type="match status" value="1"/>
</dbReference>
<dbReference type="SUPFAM" id="SSF64356">
    <property type="entry name" value="SNARE-like"/>
    <property type="match status" value="1"/>
</dbReference>
<dbReference type="InterPro" id="IPR000897">
    <property type="entry name" value="SRP54_GTPase_dom"/>
</dbReference>
<dbReference type="GO" id="GO:0006614">
    <property type="term" value="P:SRP-dependent cotranslational protein targeting to membrane"/>
    <property type="evidence" value="ECO:0007669"/>
    <property type="project" value="InterPro"/>
</dbReference>
<dbReference type="PROSITE" id="PS00300">
    <property type="entry name" value="SRP54"/>
    <property type="match status" value="1"/>
</dbReference>
<feature type="compositionally biased region" description="Acidic residues" evidence="8">
    <location>
        <begin position="311"/>
        <end position="323"/>
    </location>
</feature>
<dbReference type="Gene3D" id="3.40.50.300">
    <property type="entry name" value="P-loop containing nucleotide triphosphate hydrolases"/>
    <property type="match status" value="1"/>
</dbReference>
<dbReference type="GO" id="GO:0005525">
    <property type="term" value="F:GTP binding"/>
    <property type="evidence" value="ECO:0007669"/>
    <property type="project" value="UniProtKB-KW"/>
</dbReference>
<dbReference type="SUPFAM" id="SSF52540">
    <property type="entry name" value="P-loop containing nucleoside triphosphate hydrolases"/>
    <property type="match status" value="1"/>
</dbReference>
<dbReference type="Proteomes" id="UP000268093">
    <property type="component" value="Unassembled WGS sequence"/>
</dbReference>
<dbReference type="InterPro" id="IPR036225">
    <property type="entry name" value="SRP/SRP_N"/>
</dbReference>
<keyword evidence="7" id="KW-0675">Receptor</keyword>
<keyword evidence="5" id="KW-0342">GTP-binding</keyword>
<dbReference type="Pfam" id="PF02881">
    <property type="entry name" value="SRP54_N"/>
    <property type="match status" value="1"/>
</dbReference>
<dbReference type="CDD" id="cd17876">
    <property type="entry name" value="SRalpha_C"/>
    <property type="match status" value="1"/>
</dbReference>
<evidence type="ECO:0000256" key="1">
    <source>
        <dbReference type="ARBA" id="ARBA00004397"/>
    </source>
</evidence>